<evidence type="ECO:0000256" key="2">
    <source>
        <dbReference type="ARBA" id="ARBA00022529"/>
    </source>
</evidence>
<keyword evidence="9" id="KW-1185">Reference proteome</keyword>
<keyword evidence="4" id="KW-0611">Plant defense</keyword>
<keyword evidence="3" id="KW-0295">Fungicide</keyword>
<feature type="chain" id="PRO_5044760286" description="Defensin-like domain-containing protein" evidence="6">
    <location>
        <begin position="24"/>
        <end position="91"/>
    </location>
</feature>
<feature type="domain" description="Defensin-like" evidence="7">
    <location>
        <begin position="45"/>
        <end position="90"/>
    </location>
</feature>
<comment type="caution">
    <text evidence="8">The sequence shown here is derived from an EMBL/GenBank/DDBJ whole genome shotgun (WGS) entry which is preliminary data.</text>
</comment>
<evidence type="ECO:0000256" key="3">
    <source>
        <dbReference type="ARBA" id="ARBA00022577"/>
    </source>
</evidence>
<keyword evidence="5" id="KW-1015">Disulfide bond</keyword>
<evidence type="ECO:0000256" key="4">
    <source>
        <dbReference type="ARBA" id="ARBA00022821"/>
    </source>
</evidence>
<evidence type="ECO:0000313" key="9">
    <source>
        <dbReference type="Proteomes" id="UP001642260"/>
    </source>
</evidence>
<comment type="similarity">
    <text evidence="1">Belongs to the DEFL family.</text>
</comment>
<reference evidence="8 9" key="1">
    <citation type="submission" date="2022-03" db="EMBL/GenBank/DDBJ databases">
        <authorList>
            <person name="Macdonald S."/>
            <person name="Ahmed S."/>
            <person name="Newling K."/>
        </authorList>
    </citation>
    <scope>NUCLEOTIDE SEQUENCE [LARGE SCALE GENOMIC DNA]</scope>
</reference>
<evidence type="ECO:0000256" key="5">
    <source>
        <dbReference type="ARBA" id="ARBA00023157"/>
    </source>
</evidence>
<keyword evidence="6" id="KW-0732">Signal</keyword>
<dbReference type="InterPro" id="IPR056373">
    <property type="entry name" value="Defensin-like_dom"/>
</dbReference>
<dbReference type="Proteomes" id="UP001642260">
    <property type="component" value="Unassembled WGS sequence"/>
</dbReference>
<evidence type="ECO:0000256" key="1">
    <source>
        <dbReference type="ARBA" id="ARBA00006722"/>
    </source>
</evidence>
<name>A0ABC8K9V8_ERUVS</name>
<feature type="signal peptide" evidence="6">
    <location>
        <begin position="1"/>
        <end position="23"/>
    </location>
</feature>
<organism evidence="8 9">
    <name type="scientific">Eruca vesicaria subsp. sativa</name>
    <name type="common">Garden rocket</name>
    <name type="synonym">Eruca sativa</name>
    <dbReference type="NCBI Taxonomy" id="29727"/>
    <lineage>
        <taxon>Eukaryota</taxon>
        <taxon>Viridiplantae</taxon>
        <taxon>Streptophyta</taxon>
        <taxon>Embryophyta</taxon>
        <taxon>Tracheophyta</taxon>
        <taxon>Spermatophyta</taxon>
        <taxon>Magnoliopsida</taxon>
        <taxon>eudicotyledons</taxon>
        <taxon>Gunneridae</taxon>
        <taxon>Pentapetalae</taxon>
        <taxon>rosids</taxon>
        <taxon>malvids</taxon>
        <taxon>Brassicales</taxon>
        <taxon>Brassicaceae</taxon>
        <taxon>Brassiceae</taxon>
        <taxon>Eruca</taxon>
    </lineage>
</organism>
<protein>
    <recommendedName>
        <fullName evidence="7">Defensin-like domain-containing protein</fullName>
    </recommendedName>
</protein>
<dbReference type="AlphaFoldDB" id="A0ABC8K9V8"/>
<dbReference type="GO" id="GO:0031640">
    <property type="term" value="P:killing of cells of another organism"/>
    <property type="evidence" value="ECO:0007669"/>
    <property type="project" value="UniProtKB-KW"/>
</dbReference>
<evidence type="ECO:0000256" key="6">
    <source>
        <dbReference type="SAM" id="SignalP"/>
    </source>
</evidence>
<evidence type="ECO:0000313" key="8">
    <source>
        <dbReference type="EMBL" id="CAH8355098.1"/>
    </source>
</evidence>
<dbReference type="Pfam" id="PF24552">
    <property type="entry name" value="Defensin"/>
    <property type="match status" value="1"/>
</dbReference>
<dbReference type="GO" id="GO:0050832">
    <property type="term" value="P:defense response to fungus"/>
    <property type="evidence" value="ECO:0007669"/>
    <property type="project" value="UniProtKB-KW"/>
</dbReference>
<accession>A0ABC8K9V8</accession>
<proteinExistence type="inferred from homology"/>
<gene>
    <name evidence="8" type="ORF">ERUC_LOCUS20853</name>
</gene>
<sequence>MGSTKTFMTCLLVLTLAVSLSNLNVLVSGKLQKHGTGAETEKFSYENCYALCTDSYDWWECQNDCAHKGYHTGECASPSPKVPKKCCCQKF</sequence>
<dbReference type="EMBL" id="CAKOAT010202932">
    <property type="protein sequence ID" value="CAH8355098.1"/>
    <property type="molecule type" value="Genomic_DNA"/>
</dbReference>
<keyword evidence="2" id="KW-0929">Antimicrobial</keyword>
<evidence type="ECO:0000259" key="7">
    <source>
        <dbReference type="Pfam" id="PF24552"/>
    </source>
</evidence>